<evidence type="ECO:0000259" key="1">
    <source>
        <dbReference type="Pfam" id="PF13539"/>
    </source>
</evidence>
<dbReference type="AlphaFoldDB" id="B4SDT7"/>
<dbReference type="STRING" id="324925.Ppha_2260"/>
<sequence>MKIEELITEVQKVLGVDADGKAGPETWSAIYKNIVTPTLPDAPPVPDIAPVDQRSEKVIATLLPQVQPLARALVQKAALSGISIKIICGFRTYAEQDALYAQGRTVPGNKVTNAKGGFSNHNFGIAFDIGVFEGNKYLGDSPKYKAVGVIGTDLGLEWGGNWKTIVDEPHFQLRPAWASKMKESEMLAELRTRVAGNLPIYA</sequence>
<dbReference type="HOGENOM" id="CLU_1336547_0_0_10"/>
<protein>
    <submittedName>
        <fullName evidence="2">Peptidase M15B and M15C DD-carboxypeptidase VanY/endolysin</fullName>
    </submittedName>
</protein>
<dbReference type="Pfam" id="PF13539">
    <property type="entry name" value="Peptidase_M15_4"/>
    <property type="match status" value="1"/>
</dbReference>
<dbReference type="OrthoDB" id="9799970at2"/>
<keyword evidence="2" id="KW-0645">Protease</keyword>
<evidence type="ECO:0000313" key="2">
    <source>
        <dbReference type="EMBL" id="ACF44455.1"/>
    </source>
</evidence>
<feature type="domain" description="Peptidase M15C" evidence="1">
    <location>
        <begin position="113"/>
        <end position="173"/>
    </location>
</feature>
<dbReference type="InterPro" id="IPR039561">
    <property type="entry name" value="Peptidase_M15C"/>
</dbReference>
<dbReference type="Proteomes" id="UP000002724">
    <property type="component" value="Chromosome"/>
</dbReference>
<keyword evidence="2" id="KW-0378">Hydrolase</keyword>
<name>B4SDT7_PELPB</name>
<keyword evidence="2" id="KW-0121">Carboxypeptidase</keyword>
<dbReference type="SUPFAM" id="SSF55166">
    <property type="entry name" value="Hedgehog/DD-peptidase"/>
    <property type="match status" value="1"/>
</dbReference>
<dbReference type="GO" id="GO:0004180">
    <property type="term" value="F:carboxypeptidase activity"/>
    <property type="evidence" value="ECO:0007669"/>
    <property type="project" value="UniProtKB-KW"/>
</dbReference>
<dbReference type="RefSeq" id="WP_012508931.1">
    <property type="nucleotide sequence ID" value="NC_011060.1"/>
</dbReference>
<accession>B4SDT7</accession>
<dbReference type="InterPro" id="IPR009045">
    <property type="entry name" value="Zn_M74/Hedgehog-like"/>
</dbReference>
<evidence type="ECO:0000313" key="3">
    <source>
        <dbReference type="Proteomes" id="UP000002724"/>
    </source>
</evidence>
<organism evidence="2 3">
    <name type="scientific">Pelodictyon phaeoclathratiforme (strain DSM 5477 / BU-1)</name>
    <dbReference type="NCBI Taxonomy" id="324925"/>
    <lineage>
        <taxon>Bacteria</taxon>
        <taxon>Pseudomonadati</taxon>
        <taxon>Chlorobiota</taxon>
        <taxon>Chlorobiia</taxon>
        <taxon>Chlorobiales</taxon>
        <taxon>Chlorobiaceae</taxon>
        <taxon>Chlorobium/Pelodictyon group</taxon>
        <taxon>Pelodictyon</taxon>
    </lineage>
</organism>
<dbReference type="eggNOG" id="COG1876">
    <property type="taxonomic scope" value="Bacteria"/>
</dbReference>
<gene>
    <name evidence="2" type="ordered locus">Ppha_2260</name>
</gene>
<dbReference type="KEGG" id="pph:Ppha_2260"/>
<dbReference type="EMBL" id="CP001110">
    <property type="protein sequence ID" value="ACF44455.1"/>
    <property type="molecule type" value="Genomic_DNA"/>
</dbReference>
<reference evidence="2 3" key="1">
    <citation type="submission" date="2008-06" db="EMBL/GenBank/DDBJ databases">
        <title>Complete sequence of Pelodictyon phaeoclathratiforme BU-1.</title>
        <authorList>
            <consortium name="US DOE Joint Genome Institute"/>
            <person name="Lucas S."/>
            <person name="Copeland A."/>
            <person name="Lapidus A."/>
            <person name="Glavina del Rio T."/>
            <person name="Dalin E."/>
            <person name="Tice H."/>
            <person name="Bruce D."/>
            <person name="Goodwin L."/>
            <person name="Pitluck S."/>
            <person name="Schmutz J."/>
            <person name="Larimer F."/>
            <person name="Land M."/>
            <person name="Hauser L."/>
            <person name="Kyrpides N."/>
            <person name="Mikhailova N."/>
            <person name="Liu Z."/>
            <person name="Li T."/>
            <person name="Zhao F."/>
            <person name="Overmann J."/>
            <person name="Bryant D.A."/>
            <person name="Richardson P."/>
        </authorList>
    </citation>
    <scope>NUCLEOTIDE SEQUENCE [LARGE SCALE GENOMIC DNA]</scope>
    <source>
        <strain evidence="3">DSM 5477 / BU-1</strain>
    </source>
</reference>
<dbReference type="CDD" id="cd14845">
    <property type="entry name" value="L-Ala-D-Glu_peptidase_like"/>
    <property type="match status" value="1"/>
</dbReference>
<dbReference type="Gene3D" id="3.30.1380.10">
    <property type="match status" value="1"/>
</dbReference>
<keyword evidence="3" id="KW-1185">Reference proteome</keyword>
<proteinExistence type="predicted"/>